<proteinExistence type="evidence at transcript level"/>
<name>X2D6A1_LEPDE</name>
<evidence type="ECO:0000256" key="3">
    <source>
        <dbReference type="ARBA" id="ARBA00023295"/>
    </source>
</evidence>
<feature type="domain" description="Glycoside hydrolase family 31 TIM barrel" evidence="6">
    <location>
        <begin position="239"/>
        <end position="504"/>
    </location>
</feature>
<dbReference type="Pfam" id="PF01055">
    <property type="entry name" value="Glyco_hydro_31_2nd"/>
    <property type="match status" value="1"/>
</dbReference>
<feature type="chain" id="PRO_5004948506" evidence="5">
    <location>
        <begin position="22"/>
        <end position="629"/>
    </location>
</feature>
<evidence type="ECO:0000313" key="8">
    <source>
        <dbReference type="EMBL" id="AHH86055.1"/>
    </source>
</evidence>
<evidence type="ECO:0000256" key="1">
    <source>
        <dbReference type="ARBA" id="ARBA00007806"/>
    </source>
</evidence>
<dbReference type="SUPFAM" id="SSF51445">
    <property type="entry name" value="(Trans)glycosidases"/>
    <property type="match status" value="1"/>
</dbReference>
<feature type="domain" description="Glycosyl hydrolase family 31 C-terminal" evidence="7">
    <location>
        <begin position="547"/>
        <end position="628"/>
    </location>
</feature>
<dbReference type="InterPro" id="IPR017853">
    <property type="entry name" value="GH"/>
</dbReference>
<sequence>MNIITMFSAILIAILLGIANPLELTTGDVTINFQPTQNGINFKASTNQQIKLIGTLGVGKDLQKFQCINNTICKADNYNLIIKPIDGSLKITWDTEISDEVFSDCFDLKGANWYGGPQRRVQSWPLENMNIDGREPYVIKRSDNFGVAERYWLSSKGVSIYLDETVPLFVDQNSESKSVCFIAKRENPYSARNRITLYYDVVFRSDAKETHLDAINNYLGKPTGHPNTKMISEPIWTTWAKYKRDISESTVLEFAKDIRNHGYENGQLEIDDNWEKCYGAQEFTPDKFSDIAKTVGTLKDMNFRVSLWIHPFVNSDCQNNSNEGIAKGYFVANTEGMTNGSWWNSEDAHQIDFTNPEAVKWWTNRVQKLKHNPKIESFKFDAGETDYSPQPAVYKNVDEEFIPNIFTEMYVRTCARFGDLVEVRSAWRTQDLPIFVRMLDKDTSWTMDNGLPTLITTLLQLNMNGYTMVLPDMIGGNGYSGQVPTAELIVRWTQANTFMPAMQFSYLPWDITSTEFDAPALVKKFVNLHKHYSSVIIDAMKECIRSGAPVNPPIWWIDPTDPEALACNDEYLVGEQILVAPVIVQGATSRRVYLPKGSWRDGNNNTEYQGPISFEYAAPIDILPYFIKI</sequence>
<dbReference type="GO" id="GO:0004553">
    <property type="term" value="F:hydrolase activity, hydrolyzing O-glycosyl compounds"/>
    <property type="evidence" value="ECO:0007669"/>
    <property type="project" value="InterPro"/>
</dbReference>
<dbReference type="InterPro" id="IPR050985">
    <property type="entry name" value="Alpha-glycosidase_related"/>
</dbReference>
<dbReference type="Pfam" id="PF21365">
    <property type="entry name" value="Glyco_hydro_31_3rd"/>
    <property type="match status" value="1"/>
</dbReference>
<protein>
    <submittedName>
        <fullName evidence="8">Glycoside hydrolase family 31</fullName>
    </submittedName>
</protein>
<dbReference type="GO" id="GO:0005975">
    <property type="term" value="P:carbohydrate metabolic process"/>
    <property type="evidence" value="ECO:0007669"/>
    <property type="project" value="InterPro"/>
</dbReference>
<dbReference type="InterPro" id="IPR013780">
    <property type="entry name" value="Glyco_hydro_b"/>
</dbReference>
<keyword evidence="2 4" id="KW-0378">Hydrolase</keyword>
<dbReference type="AlphaFoldDB" id="X2D6A1"/>
<dbReference type="Gene3D" id="3.20.20.80">
    <property type="entry name" value="Glycosidases"/>
    <property type="match status" value="1"/>
</dbReference>
<feature type="signal peptide" evidence="5">
    <location>
        <begin position="1"/>
        <end position="21"/>
    </location>
</feature>
<dbReference type="OrthoDB" id="10070917at2759"/>
<evidence type="ECO:0000256" key="5">
    <source>
        <dbReference type="SAM" id="SignalP"/>
    </source>
</evidence>
<evidence type="ECO:0000259" key="7">
    <source>
        <dbReference type="Pfam" id="PF21365"/>
    </source>
</evidence>
<dbReference type="PANTHER" id="PTHR43053">
    <property type="entry name" value="GLYCOSIDASE FAMILY 31"/>
    <property type="match status" value="1"/>
</dbReference>
<reference evidence="8" key="1">
    <citation type="submission" date="2013-03" db="EMBL/GenBank/DDBJ databases">
        <title>GH31 transcripts from various coleopteran species.</title>
        <authorList>
            <person name="Pauchet Y."/>
        </authorList>
    </citation>
    <scope>NUCLEOTIDE SEQUENCE</scope>
</reference>
<dbReference type="EMBL" id="KC776579">
    <property type="protein sequence ID" value="AHH86055.1"/>
    <property type="molecule type" value="mRNA"/>
</dbReference>
<evidence type="ECO:0000259" key="6">
    <source>
        <dbReference type="Pfam" id="PF01055"/>
    </source>
</evidence>
<evidence type="ECO:0000256" key="4">
    <source>
        <dbReference type="RuleBase" id="RU361185"/>
    </source>
</evidence>
<organism evidence="8">
    <name type="scientific">Leptinotarsa decemlineata</name>
    <name type="common">Colorado potato beetle</name>
    <name type="synonym">Doryphora decemlineata</name>
    <dbReference type="NCBI Taxonomy" id="7539"/>
    <lineage>
        <taxon>Eukaryota</taxon>
        <taxon>Metazoa</taxon>
        <taxon>Ecdysozoa</taxon>
        <taxon>Arthropoda</taxon>
        <taxon>Hexapoda</taxon>
        <taxon>Insecta</taxon>
        <taxon>Pterygota</taxon>
        <taxon>Neoptera</taxon>
        <taxon>Endopterygota</taxon>
        <taxon>Coleoptera</taxon>
        <taxon>Polyphaga</taxon>
        <taxon>Cucujiformia</taxon>
        <taxon>Chrysomeloidea</taxon>
        <taxon>Chrysomelidae</taxon>
        <taxon>Chrysomelinae</taxon>
        <taxon>Doryphorini</taxon>
        <taxon>Leptinotarsa</taxon>
    </lineage>
</organism>
<gene>
    <name evidence="8" type="primary">GH31-1</name>
</gene>
<keyword evidence="3 4" id="KW-0326">Glycosidase</keyword>
<comment type="similarity">
    <text evidence="1 4">Belongs to the glycosyl hydrolase 31 family.</text>
</comment>
<dbReference type="Gene3D" id="2.60.40.1180">
    <property type="entry name" value="Golgi alpha-mannosidase II"/>
    <property type="match status" value="1"/>
</dbReference>
<dbReference type="PANTHER" id="PTHR43053:SF4">
    <property type="entry name" value="MYOGENESIS-REGULATING GLYCOSIDASE"/>
    <property type="match status" value="1"/>
</dbReference>
<accession>X2D6A1</accession>
<dbReference type="InterPro" id="IPR000322">
    <property type="entry name" value="Glyco_hydro_31_TIM"/>
</dbReference>
<evidence type="ECO:0000256" key="2">
    <source>
        <dbReference type="ARBA" id="ARBA00022801"/>
    </source>
</evidence>
<keyword evidence="5" id="KW-0732">Signal</keyword>
<dbReference type="SUPFAM" id="SSF51011">
    <property type="entry name" value="Glycosyl hydrolase domain"/>
    <property type="match status" value="1"/>
</dbReference>
<dbReference type="CDD" id="cd06592">
    <property type="entry name" value="GH31_NET37"/>
    <property type="match status" value="1"/>
</dbReference>
<dbReference type="InterPro" id="IPR048395">
    <property type="entry name" value="Glyco_hydro_31_C"/>
</dbReference>